<name>A0A160V9E1_9ZZZZ</name>
<accession>A0A160V9E1</accession>
<dbReference type="InterPro" id="IPR030395">
    <property type="entry name" value="GP_PDE_dom"/>
</dbReference>
<dbReference type="Gene3D" id="3.20.20.190">
    <property type="entry name" value="Phosphatidylinositol (PI) phosphodiesterase"/>
    <property type="match status" value="1"/>
</dbReference>
<feature type="domain" description="GP-PDE" evidence="1">
    <location>
        <begin position="30"/>
        <end position="268"/>
    </location>
</feature>
<evidence type="ECO:0000313" key="2">
    <source>
        <dbReference type="EMBL" id="CUV02701.1"/>
    </source>
</evidence>
<dbReference type="SUPFAM" id="SSF51695">
    <property type="entry name" value="PLC-like phosphodiesterases"/>
    <property type="match status" value="1"/>
</dbReference>
<reference evidence="2" key="1">
    <citation type="submission" date="2015-10" db="EMBL/GenBank/DDBJ databases">
        <authorList>
            <person name="Gilbert D.G."/>
        </authorList>
    </citation>
    <scope>NUCLEOTIDE SEQUENCE</scope>
</reference>
<dbReference type="GO" id="GO:0008889">
    <property type="term" value="F:glycerophosphodiester phosphodiesterase activity"/>
    <property type="evidence" value="ECO:0007669"/>
    <property type="project" value="UniProtKB-EC"/>
</dbReference>
<dbReference type="Pfam" id="PF03009">
    <property type="entry name" value="GDPD"/>
    <property type="match status" value="1"/>
</dbReference>
<dbReference type="GO" id="GO:0006629">
    <property type="term" value="P:lipid metabolic process"/>
    <property type="evidence" value="ECO:0007669"/>
    <property type="project" value="InterPro"/>
</dbReference>
<dbReference type="EC" id="3.1.4.46" evidence="2"/>
<keyword evidence="2" id="KW-0378">Hydrolase</keyword>
<dbReference type="InterPro" id="IPR017946">
    <property type="entry name" value="PLC-like_Pdiesterase_TIM-brl"/>
</dbReference>
<gene>
    <name evidence="2" type="ORF">MGWOODY_Clf2014</name>
</gene>
<organism evidence="2">
    <name type="scientific">hydrothermal vent metagenome</name>
    <dbReference type="NCBI Taxonomy" id="652676"/>
    <lineage>
        <taxon>unclassified sequences</taxon>
        <taxon>metagenomes</taxon>
        <taxon>ecological metagenomes</taxon>
    </lineage>
</organism>
<dbReference type="EMBL" id="FAXA01000292">
    <property type="protein sequence ID" value="CUV02701.1"/>
    <property type="molecule type" value="Genomic_DNA"/>
</dbReference>
<proteinExistence type="predicted"/>
<dbReference type="PANTHER" id="PTHR46211">
    <property type="entry name" value="GLYCEROPHOSPHORYL DIESTER PHOSPHODIESTERASE"/>
    <property type="match status" value="1"/>
</dbReference>
<dbReference type="PANTHER" id="PTHR46211:SF1">
    <property type="entry name" value="GLYCEROPHOSPHODIESTER PHOSPHODIESTERASE, CYTOPLASMIC"/>
    <property type="match status" value="1"/>
</dbReference>
<dbReference type="PROSITE" id="PS51704">
    <property type="entry name" value="GP_PDE"/>
    <property type="match status" value="1"/>
</dbReference>
<dbReference type="AlphaFoldDB" id="A0A160V9E1"/>
<evidence type="ECO:0000259" key="1">
    <source>
        <dbReference type="PROSITE" id="PS51704"/>
    </source>
</evidence>
<protein>
    <submittedName>
        <fullName evidence="2">Glycerophosphoryl diester phosphodiesterase</fullName>
        <ecNumber evidence="2">3.1.4.46</ecNumber>
    </submittedName>
</protein>
<sequence length="276" mass="31625">MVDVFLNLATGGIIQRVTRWDFPPGSLPLPLIIAHRGDVTNAPENTISAFQKALELGADGIELDVRLTKDDQLVVFHDRRLERTSNGNGPVNHSTLDEVRALNAGSWFASEFAGERPPTLDEVFESLPADFLINVEMKVIMKGMRLIAHKVAEVVRRHGRWDSTLVASFNPIALWELRKIEAKIIRGYIWSRRHPFPIRSRIFSPLVQADWYDPANDSYNTKLHRKFQLRGARVLAWDLDFDRDMERMAAARLEAIVTDSLENMLDRRRNIAERFT</sequence>